<gene>
    <name evidence="1" type="ORF">ACFQSB_33525</name>
</gene>
<dbReference type="EMBL" id="JBHTCG010000034">
    <property type="protein sequence ID" value="MFC7387170.1"/>
    <property type="molecule type" value="Genomic_DNA"/>
</dbReference>
<evidence type="ECO:0000313" key="1">
    <source>
        <dbReference type="EMBL" id="MFC7387170.1"/>
    </source>
</evidence>
<protein>
    <submittedName>
        <fullName evidence="1">Uncharacterized protein</fullName>
    </submittedName>
</protein>
<reference evidence="2" key="1">
    <citation type="journal article" date="2019" name="Int. J. Syst. Evol. Microbiol.">
        <title>The Global Catalogue of Microorganisms (GCM) 10K type strain sequencing project: providing services to taxonomists for standard genome sequencing and annotation.</title>
        <authorList>
            <consortium name="The Broad Institute Genomics Platform"/>
            <consortium name="The Broad Institute Genome Sequencing Center for Infectious Disease"/>
            <person name="Wu L."/>
            <person name="Ma J."/>
        </authorList>
    </citation>
    <scope>NUCLEOTIDE SEQUENCE [LARGE SCALE GENOMIC DNA]</scope>
    <source>
        <strain evidence="2">CECT 7649</strain>
    </source>
</reference>
<accession>A0ABW2PGU7</accession>
<dbReference type="RefSeq" id="WP_380830843.1">
    <property type="nucleotide sequence ID" value="NZ_JBHTCG010000034.1"/>
</dbReference>
<proteinExistence type="predicted"/>
<dbReference type="Proteomes" id="UP001596496">
    <property type="component" value="Unassembled WGS sequence"/>
</dbReference>
<evidence type="ECO:0000313" key="2">
    <source>
        <dbReference type="Proteomes" id="UP001596496"/>
    </source>
</evidence>
<organism evidence="1 2">
    <name type="scientific">Sphaerisporangium rhizosphaerae</name>
    <dbReference type="NCBI Taxonomy" id="2269375"/>
    <lineage>
        <taxon>Bacteria</taxon>
        <taxon>Bacillati</taxon>
        <taxon>Actinomycetota</taxon>
        <taxon>Actinomycetes</taxon>
        <taxon>Streptosporangiales</taxon>
        <taxon>Streptosporangiaceae</taxon>
        <taxon>Sphaerisporangium</taxon>
    </lineage>
</organism>
<comment type="caution">
    <text evidence="1">The sequence shown here is derived from an EMBL/GenBank/DDBJ whole genome shotgun (WGS) entry which is preliminary data.</text>
</comment>
<keyword evidence="2" id="KW-1185">Reference proteome</keyword>
<sequence>MLRQLLLVAPAGLSRAALLERMGPTYSLSQVATGTVWVKEVGASREGRPFTSNRKNGSGFPDDVQDWIGYEISQGRRAYTTLDRLLKSTVDPHMRRHPEDPIVRGLHERITNAVREVGIALEELKHPPATPASV</sequence>
<name>A0ABW2PGU7_9ACTN</name>